<dbReference type="EMBL" id="KU613353">
    <property type="protein sequence ID" value="AMO43807.1"/>
    <property type="molecule type" value="Genomic_DNA"/>
</dbReference>
<reference evidence="1 2" key="1">
    <citation type="submission" date="2016-01" db="EMBL/GenBank/DDBJ databases">
        <authorList>
            <person name="Cotto-Rosario A."/>
            <person name="Gomez-Fuentes N."/>
            <person name="Berrios-Ruiz J."/>
            <person name="Caceres-Velazquez C."/>
            <person name="Casiano-Real M."/>
            <person name="Cotto-Berrios I."/>
            <person name="Crespo-Vega V."/>
            <person name="DeJesus-David M."/>
            <person name="DelToro-Sanchez C.J."/>
            <person name="Diaz-Morales C.J."/>
            <person name="Espada-Ramos M."/>
            <person name="Feliciano-Torres M.J."/>
            <person name="Fernandez-Rodriguez P.M."/>
            <person name="Fernandez-Martinez M."/>
            <person name="Figueroa-Concepcion D."/>
            <person name="Figueroa-Bermudez M.L."/>
            <person name="Garcia-Delgado K."/>
            <person name="Nunez-Rodriguez C."/>
            <person name="Quiles-Santiago A.M."/>
            <person name="Rodriguez-Gonzalez A."/>
            <person name="Santiago-Burgos D."/>
            <person name="Solivan-Perez E."/>
            <person name="Torres-Vazquez A."/>
            <person name="Verdejo-Lopez V."/>
            <person name="Vazquez E."/>
            <person name="Rubin M.R."/>
            <person name="Ware V.C."/>
            <person name="Bradley K.W."/>
            <person name="Asai D.J."/>
            <person name="Bowman C.A."/>
            <person name="Russell D.A."/>
            <person name="Pope W.H."/>
            <person name="Jacobs-Sera D."/>
            <person name="Hendrix R.W."/>
            <person name="Hatfull G.F."/>
        </authorList>
    </citation>
    <scope>NUCLEOTIDE SEQUENCE [LARGE SCALE GENOMIC DNA]</scope>
</reference>
<proteinExistence type="predicted"/>
<organism evidence="1 2">
    <name type="scientific">Mycobacterium phage Catalina</name>
    <dbReference type="NCBI Taxonomy" id="1792253"/>
    <lineage>
        <taxon>Viruses</taxon>
        <taxon>Duplodnaviria</taxon>
        <taxon>Heunggongvirae</taxon>
        <taxon>Uroviricota</taxon>
        <taxon>Caudoviricetes</taxon>
        <taxon>Fromanvirus</taxon>
        <taxon>Fromanvirus packman</taxon>
    </lineage>
</organism>
<dbReference type="KEGG" id="vg:29122790"/>
<name>A0A127KPC8_9CAUD</name>
<dbReference type="OrthoDB" id="36113at10239"/>
<evidence type="ECO:0000313" key="1">
    <source>
        <dbReference type="EMBL" id="AMO43807.1"/>
    </source>
</evidence>
<evidence type="ECO:0008006" key="3">
    <source>
        <dbReference type="Google" id="ProtNLM"/>
    </source>
</evidence>
<gene>
    <name evidence="1" type="ORF">PBI_CATALINA_40</name>
</gene>
<dbReference type="Proteomes" id="UP000201448">
    <property type="component" value="Segment"/>
</dbReference>
<accession>A0A127KPC8</accession>
<dbReference type="GeneID" id="29122790"/>
<evidence type="ECO:0000313" key="2">
    <source>
        <dbReference type="Proteomes" id="UP000201448"/>
    </source>
</evidence>
<protein>
    <recommendedName>
        <fullName evidence="3">Helix-turn-helix DNA binding domain protein</fullName>
    </recommendedName>
</protein>
<sequence length="104" mass="12426">MLTWIRRLFKRNPDRYPEWRPDQILTPENRSMIQPQYFHTEYANLPAVLEPRGFIDLQLDAITDWHKRQEAWEEQLELAGWDYAGLDESGNKVFTKHCVPGSRP</sequence>
<dbReference type="RefSeq" id="YP_009301862.1">
    <property type="nucleotide sequence ID" value="NC_031238.1"/>
</dbReference>